<gene>
    <name evidence="12" type="ORF">IAC44_03735</name>
</gene>
<dbReference type="Pfam" id="PF00571">
    <property type="entry name" value="CBS"/>
    <property type="match status" value="1"/>
</dbReference>
<dbReference type="PROSITE" id="PS51846">
    <property type="entry name" value="CNNM"/>
    <property type="match status" value="1"/>
</dbReference>
<dbReference type="GO" id="GO:0050660">
    <property type="term" value="F:flavin adenine dinucleotide binding"/>
    <property type="evidence" value="ECO:0007669"/>
    <property type="project" value="InterPro"/>
</dbReference>
<dbReference type="SUPFAM" id="SSF54631">
    <property type="entry name" value="CBS-domain pair"/>
    <property type="match status" value="1"/>
</dbReference>
<dbReference type="InterPro" id="IPR046342">
    <property type="entry name" value="CBS_dom_sf"/>
</dbReference>
<reference evidence="12" key="2">
    <citation type="journal article" date="2021" name="PeerJ">
        <title>Extensive microbial diversity within the chicken gut microbiome revealed by metagenomics and culture.</title>
        <authorList>
            <person name="Gilroy R."/>
            <person name="Ravi A."/>
            <person name="Getino M."/>
            <person name="Pursley I."/>
            <person name="Horton D.L."/>
            <person name="Alikhan N.F."/>
            <person name="Baker D."/>
            <person name="Gharbi K."/>
            <person name="Hall N."/>
            <person name="Watson M."/>
            <person name="Adriaenssens E.M."/>
            <person name="Foster-Nyarko E."/>
            <person name="Jarju S."/>
            <person name="Secka A."/>
            <person name="Antonio M."/>
            <person name="Oren A."/>
            <person name="Chaudhuri R.R."/>
            <person name="La Ragione R."/>
            <person name="Hildebrand F."/>
            <person name="Pallen M.J."/>
        </authorList>
    </citation>
    <scope>NUCLEOTIDE SEQUENCE</scope>
    <source>
        <strain evidence="12">1383</strain>
    </source>
</reference>
<dbReference type="SMART" id="SM01091">
    <property type="entry name" value="CorC_HlyC"/>
    <property type="match status" value="1"/>
</dbReference>
<evidence type="ECO:0000256" key="9">
    <source>
        <dbReference type="SAM" id="Phobius"/>
    </source>
</evidence>
<dbReference type="InterPro" id="IPR000644">
    <property type="entry name" value="CBS_dom"/>
</dbReference>
<proteinExistence type="predicted"/>
<evidence type="ECO:0000313" key="13">
    <source>
        <dbReference type="Proteomes" id="UP000824161"/>
    </source>
</evidence>
<evidence type="ECO:0000256" key="6">
    <source>
        <dbReference type="ARBA" id="ARBA00023136"/>
    </source>
</evidence>
<protein>
    <submittedName>
        <fullName evidence="12">HlyC/CorC family transporter</fullName>
    </submittedName>
</protein>
<dbReference type="AlphaFoldDB" id="A0A9D1H9H0"/>
<feature type="transmembrane region" description="Helical" evidence="9">
    <location>
        <begin position="96"/>
        <end position="114"/>
    </location>
</feature>
<dbReference type="InterPro" id="IPR044751">
    <property type="entry name" value="Ion_transp-like_CBS"/>
</dbReference>
<feature type="transmembrane region" description="Helical" evidence="9">
    <location>
        <begin position="57"/>
        <end position="84"/>
    </location>
</feature>
<dbReference type="EMBL" id="DVLY01000087">
    <property type="protein sequence ID" value="HIT97931.1"/>
    <property type="molecule type" value="Genomic_DNA"/>
</dbReference>
<evidence type="ECO:0000259" key="11">
    <source>
        <dbReference type="PROSITE" id="PS51846"/>
    </source>
</evidence>
<dbReference type="PANTHER" id="PTHR22777">
    <property type="entry name" value="HEMOLYSIN-RELATED"/>
    <property type="match status" value="1"/>
</dbReference>
<feature type="domain" description="CBS" evidence="10">
    <location>
        <begin position="282"/>
        <end position="339"/>
    </location>
</feature>
<evidence type="ECO:0000256" key="5">
    <source>
        <dbReference type="ARBA" id="ARBA00023122"/>
    </source>
</evidence>
<dbReference type="InterPro" id="IPR002550">
    <property type="entry name" value="CNNM"/>
</dbReference>
<dbReference type="InterPro" id="IPR036318">
    <property type="entry name" value="FAD-bd_PCMH-like_sf"/>
</dbReference>
<dbReference type="PANTHER" id="PTHR22777:SF17">
    <property type="entry name" value="UPF0053 PROTEIN SLL0260"/>
    <property type="match status" value="1"/>
</dbReference>
<evidence type="ECO:0000256" key="4">
    <source>
        <dbReference type="ARBA" id="ARBA00022989"/>
    </source>
</evidence>
<evidence type="ECO:0000256" key="1">
    <source>
        <dbReference type="ARBA" id="ARBA00004141"/>
    </source>
</evidence>
<reference evidence="12" key="1">
    <citation type="submission" date="2020-10" db="EMBL/GenBank/DDBJ databases">
        <authorList>
            <person name="Gilroy R."/>
        </authorList>
    </citation>
    <scope>NUCLEOTIDE SEQUENCE</scope>
    <source>
        <strain evidence="12">1383</strain>
    </source>
</reference>
<evidence type="ECO:0000256" key="7">
    <source>
        <dbReference type="PROSITE-ProRule" id="PRU00703"/>
    </source>
</evidence>
<accession>A0A9D1H9H0</accession>
<dbReference type="GO" id="GO:0005886">
    <property type="term" value="C:plasma membrane"/>
    <property type="evidence" value="ECO:0007669"/>
    <property type="project" value="TreeGrafter"/>
</dbReference>
<dbReference type="InterPro" id="IPR016169">
    <property type="entry name" value="FAD-bd_PCMH_sub2"/>
</dbReference>
<evidence type="ECO:0000259" key="10">
    <source>
        <dbReference type="PROSITE" id="PS51371"/>
    </source>
</evidence>
<evidence type="ECO:0000313" key="12">
    <source>
        <dbReference type="EMBL" id="HIT97931.1"/>
    </source>
</evidence>
<keyword evidence="6 8" id="KW-0472">Membrane</keyword>
<organism evidence="12 13">
    <name type="scientific">Candidatus Merdimorpha stercoravium</name>
    <dbReference type="NCBI Taxonomy" id="2840863"/>
    <lineage>
        <taxon>Bacteria</taxon>
        <taxon>Pseudomonadati</taxon>
        <taxon>Bacteroidota</taxon>
        <taxon>Flavobacteriia</taxon>
        <taxon>Flavobacteriales</taxon>
        <taxon>Candidatus Merdimorpha</taxon>
    </lineage>
</organism>
<keyword evidence="4 8" id="KW-1133">Transmembrane helix</keyword>
<dbReference type="SUPFAM" id="SSF56176">
    <property type="entry name" value="FAD-binding/transporter-associated domain-like"/>
    <property type="match status" value="1"/>
</dbReference>
<dbReference type="Gene3D" id="3.10.580.10">
    <property type="entry name" value="CBS-domain"/>
    <property type="match status" value="1"/>
</dbReference>
<keyword evidence="3" id="KW-0677">Repeat</keyword>
<keyword evidence="5 7" id="KW-0129">CBS domain</keyword>
<feature type="domain" description="CNNM transmembrane" evidence="11">
    <location>
        <begin position="1"/>
        <end position="144"/>
    </location>
</feature>
<dbReference type="InterPro" id="IPR005170">
    <property type="entry name" value="Transptr-assoc_dom"/>
</dbReference>
<name>A0A9D1H9H0_9FLAO</name>
<dbReference type="Pfam" id="PF03471">
    <property type="entry name" value="CorC_HlyC"/>
    <property type="match status" value="1"/>
</dbReference>
<dbReference type="Gene3D" id="3.30.465.10">
    <property type="match status" value="1"/>
</dbReference>
<evidence type="ECO:0000256" key="2">
    <source>
        <dbReference type="ARBA" id="ARBA00022692"/>
    </source>
</evidence>
<evidence type="ECO:0000256" key="3">
    <source>
        <dbReference type="ARBA" id="ARBA00022737"/>
    </source>
</evidence>
<dbReference type="Proteomes" id="UP000824161">
    <property type="component" value="Unassembled WGS sequence"/>
</dbReference>
<dbReference type="PROSITE" id="PS51371">
    <property type="entry name" value="CBS"/>
    <property type="match status" value="1"/>
</dbReference>
<comment type="caution">
    <text evidence="12">The sequence shown here is derived from an EMBL/GenBank/DDBJ whole genome shotgun (WGS) entry which is preliminary data.</text>
</comment>
<dbReference type="Pfam" id="PF01595">
    <property type="entry name" value="CNNM"/>
    <property type="match status" value="1"/>
</dbReference>
<sequence>MSPDLLIIVVSLLFSAFFSGMEIAYVSADRVQVSIFKAEDSWSARAMSKLLSRPDKYIATTLVGNNIVLVIYGYYMGAVLIRWLFPQYIDSDELPFDVLLVQTLISTGVILLTGEFVPKVVFRIYSVGMLRALAIPMYIIYRVLDLLYITDFILWISSFMIRKVFRQQETQALNFSFGRVDLGYYIEQQMENLDTEQRSQMDKEINIFRNALDFRDVKARECMVPRTEMRTLEIGAPMEEFKRLFISSGLSKIVVYRDSVDNVVGYVHSFDFFRPVESIQDILLPVLFVPESMPVNEILKDLTQKRMSIAVVLDEYGGTSGMITVEDIIEELLGDIEDEHDKDLLLEKDLGGGQYLFSARQEVDYLNQRYDLGLPESEEYETLGGLILAHTEKIPQKDEQVEIGDFVFTIREVSSAKIETVHLRKKHAE</sequence>
<keyword evidence="2 8" id="KW-0812">Transmembrane</keyword>
<evidence type="ECO:0000256" key="8">
    <source>
        <dbReference type="PROSITE-ProRule" id="PRU01193"/>
    </source>
</evidence>
<comment type="subcellular location">
    <subcellularLocation>
        <location evidence="1">Membrane</location>
        <topology evidence="1">Multi-pass membrane protein</topology>
    </subcellularLocation>
</comment>
<dbReference type="CDD" id="cd04590">
    <property type="entry name" value="CBS_pair_CorC_HlyC_assoc"/>
    <property type="match status" value="1"/>
</dbReference>